<reference evidence="1 2" key="1">
    <citation type="submission" date="2019-03" db="EMBL/GenBank/DDBJ databases">
        <title>Genomic Encyclopedia of Type Strains, Phase IV (KMG-IV): sequencing the most valuable type-strain genomes for metagenomic binning, comparative biology and taxonomic classification.</title>
        <authorList>
            <person name="Goeker M."/>
        </authorList>
    </citation>
    <scope>NUCLEOTIDE SEQUENCE [LARGE SCALE GENOMIC DNA]</scope>
    <source>
        <strain evidence="1 2">DSM 45934</strain>
    </source>
</reference>
<protein>
    <recommendedName>
        <fullName evidence="3">Arsenate reductase</fullName>
    </recommendedName>
</protein>
<evidence type="ECO:0008006" key="3">
    <source>
        <dbReference type="Google" id="ProtNLM"/>
    </source>
</evidence>
<proteinExistence type="predicted"/>
<evidence type="ECO:0000313" key="1">
    <source>
        <dbReference type="EMBL" id="TCO59268.1"/>
    </source>
</evidence>
<dbReference type="RefSeq" id="WP_132117053.1">
    <property type="nucleotide sequence ID" value="NZ_SLWS01000004.1"/>
</dbReference>
<accession>A0A4R2JQ23</accession>
<organism evidence="1 2">
    <name type="scientific">Actinocrispum wychmicini</name>
    <dbReference type="NCBI Taxonomy" id="1213861"/>
    <lineage>
        <taxon>Bacteria</taxon>
        <taxon>Bacillati</taxon>
        <taxon>Actinomycetota</taxon>
        <taxon>Actinomycetes</taxon>
        <taxon>Pseudonocardiales</taxon>
        <taxon>Pseudonocardiaceae</taxon>
        <taxon>Actinocrispum</taxon>
    </lineage>
</organism>
<dbReference type="OrthoDB" id="8421706at2"/>
<dbReference type="Proteomes" id="UP000295680">
    <property type="component" value="Unassembled WGS sequence"/>
</dbReference>
<gene>
    <name evidence="1" type="ORF">EV192_104109</name>
</gene>
<comment type="caution">
    <text evidence="1">The sequence shown here is derived from an EMBL/GenBank/DDBJ whole genome shotgun (WGS) entry which is preliminary data.</text>
</comment>
<dbReference type="EMBL" id="SLWS01000004">
    <property type="protein sequence ID" value="TCO59268.1"/>
    <property type="molecule type" value="Genomic_DNA"/>
</dbReference>
<evidence type="ECO:0000313" key="2">
    <source>
        <dbReference type="Proteomes" id="UP000295680"/>
    </source>
</evidence>
<keyword evidence="2" id="KW-1185">Reference proteome</keyword>
<sequence>MSTDALEPDAAWTPTSCTLPSADRPLRVAEFDDLFTRSLRALDRHDLTGLRLDLASSPEVVEQAASLVVRETACCSFFTFTLTATGGELWLEITVPPSQAAVLDALTTRASAAAGLPR</sequence>
<dbReference type="AlphaFoldDB" id="A0A4R2JQ23"/>
<name>A0A4R2JQ23_9PSEU</name>